<name>A0A0G1VSJ4_9BACT</name>
<dbReference type="Proteomes" id="UP000033965">
    <property type="component" value="Unassembled WGS sequence"/>
</dbReference>
<accession>A0A0G1VSJ4</accession>
<comment type="similarity">
    <text evidence="1">Belongs to the MYG1 family.</text>
</comment>
<gene>
    <name evidence="2" type="ORF">UY44_C0001G0058</name>
</gene>
<evidence type="ECO:0000313" key="3">
    <source>
        <dbReference type="Proteomes" id="UP000033965"/>
    </source>
</evidence>
<reference evidence="2" key="1">
    <citation type="journal article" date="2015" name="Nature">
        <title>rRNA introns, odd ribosomes, and small enigmatic genomes across a large radiation of phyla.</title>
        <authorList>
            <person name="Brown C.T."/>
            <person name="Hug L.A."/>
            <person name="Thomas B.C."/>
            <person name="Sharon I."/>
            <person name="Castelle C.J."/>
            <person name="Singh A."/>
            <person name="Wilkins M.J."/>
            <person name="Williams K.H."/>
            <person name="Banfield J.F."/>
        </authorList>
    </citation>
    <scope>NUCLEOTIDE SEQUENCE [LARGE SCALE GENOMIC DNA]</scope>
</reference>
<dbReference type="InterPro" id="IPR003226">
    <property type="entry name" value="MYG1_exonuclease"/>
</dbReference>
<dbReference type="EMBL" id="LCPZ01000001">
    <property type="protein sequence ID" value="KKW09493.1"/>
    <property type="molecule type" value="Genomic_DNA"/>
</dbReference>
<organism evidence="2 3">
    <name type="scientific">Candidatus Kaiserbacteria bacterium GW2011_GWA2_49_19</name>
    <dbReference type="NCBI Taxonomy" id="1618669"/>
    <lineage>
        <taxon>Bacteria</taxon>
        <taxon>Candidatus Kaiseribacteriota</taxon>
    </lineage>
</organism>
<sequence length="304" mass="32743">MSKQVVIATHNGVFHSDDVFAVASLLALLEATPAVSTVIRTRDEDLIRKADFVVDVGGIYDAEKNRFDHHQEGGAGKRLSARAGDNTIPYAAFGLVWLKFGGQIAGSETVAALVGSNLVAPVDAGDNGVDIYKKTFVGVAPYCVDDYIHNLRPTWQEGMDGLDARFLEAVAVAGQVLKREVAHAKAQIGAAVLVRKAYEAAADKRLIILDAFYPNEETLSGFSEPLFSISPRPDGSWNVKAIRDDTSSFKNRKDLPLDWAGKRDGELARITGVSDAVFCHVGRFMAVAKSKEGAVALVRQALNS</sequence>
<protein>
    <submittedName>
        <fullName evidence="2">Metal-dependent protein hydrolase</fullName>
    </submittedName>
</protein>
<dbReference type="GO" id="GO:0005737">
    <property type="term" value="C:cytoplasm"/>
    <property type="evidence" value="ECO:0007669"/>
    <property type="project" value="TreeGrafter"/>
</dbReference>
<evidence type="ECO:0000256" key="1">
    <source>
        <dbReference type="ARBA" id="ARBA00010105"/>
    </source>
</evidence>
<dbReference type="PANTHER" id="PTHR11215:SF1">
    <property type="entry name" value="MYG1 EXONUCLEASE"/>
    <property type="match status" value="1"/>
</dbReference>
<dbReference type="PANTHER" id="PTHR11215">
    <property type="entry name" value="METAL DEPENDENT HYDROLASE - RELATED"/>
    <property type="match status" value="1"/>
</dbReference>
<evidence type="ECO:0000313" key="2">
    <source>
        <dbReference type="EMBL" id="KKW09493.1"/>
    </source>
</evidence>
<keyword evidence="2" id="KW-0378">Hydrolase</keyword>
<dbReference type="AlphaFoldDB" id="A0A0G1VSJ4"/>
<comment type="caution">
    <text evidence="2">The sequence shown here is derived from an EMBL/GenBank/DDBJ whole genome shotgun (WGS) entry which is preliminary data.</text>
</comment>
<dbReference type="Pfam" id="PF03690">
    <property type="entry name" value="MYG1_exonuc"/>
    <property type="match status" value="1"/>
</dbReference>
<proteinExistence type="inferred from homology"/>
<dbReference type="GO" id="GO:0016787">
    <property type="term" value="F:hydrolase activity"/>
    <property type="evidence" value="ECO:0007669"/>
    <property type="project" value="UniProtKB-KW"/>
</dbReference>